<dbReference type="CDD" id="cd01131">
    <property type="entry name" value="PilT"/>
    <property type="match status" value="1"/>
</dbReference>
<protein>
    <submittedName>
        <fullName evidence="3">Type IV pili twitching motility protein PilT</fullName>
    </submittedName>
</protein>
<evidence type="ECO:0000313" key="3">
    <source>
        <dbReference type="EMBL" id="OGC55413.1"/>
    </source>
</evidence>
<name>A0A1F4VFD1_UNCKA</name>
<comment type="similarity">
    <text evidence="1">Belongs to the GSP E family.</text>
</comment>
<dbReference type="InterPro" id="IPR006321">
    <property type="entry name" value="PilT/PilU"/>
</dbReference>
<evidence type="ECO:0000313" key="4">
    <source>
        <dbReference type="Proteomes" id="UP000176504"/>
    </source>
</evidence>
<dbReference type="AlphaFoldDB" id="A0A1F4VFD1"/>
<evidence type="ECO:0000256" key="1">
    <source>
        <dbReference type="ARBA" id="ARBA00006611"/>
    </source>
</evidence>
<evidence type="ECO:0000259" key="2">
    <source>
        <dbReference type="Pfam" id="PF00437"/>
    </source>
</evidence>
<accession>A0A1F4VFD1</accession>
<dbReference type="GO" id="GO:0005524">
    <property type="term" value="F:ATP binding"/>
    <property type="evidence" value="ECO:0007669"/>
    <property type="project" value="InterPro"/>
</dbReference>
<feature type="domain" description="Bacterial type II secretion system protein E" evidence="2">
    <location>
        <begin position="80"/>
        <end position="274"/>
    </location>
</feature>
<dbReference type="Gene3D" id="3.30.450.90">
    <property type="match status" value="1"/>
</dbReference>
<dbReference type="Proteomes" id="UP000176504">
    <property type="component" value="Unassembled WGS sequence"/>
</dbReference>
<proteinExistence type="inferred from homology"/>
<dbReference type="EMBL" id="MEVI01000002">
    <property type="protein sequence ID" value="OGC55413.1"/>
    <property type="molecule type" value="Genomic_DNA"/>
</dbReference>
<comment type="caution">
    <text evidence="3">The sequence shown here is derived from an EMBL/GenBank/DDBJ whole genome shotgun (WGS) entry which is preliminary data.</text>
</comment>
<dbReference type="PANTHER" id="PTHR30486:SF16">
    <property type="entry name" value="TWITCHING MOTILITY PROTEIN PILT"/>
    <property type="match status" value="1"/>
</dbReference>
<dbReference type="InterPro" id="IPR050921">
    <property type="entry name" value="T4SS_GSP_E_ATPase"/>
</dbReference>
<reference evidence="3 4" key="1">
    <citation type="journal article" date="2016" name="Nat. Commun.">
        <title>Thousands of microbial genomes shed light on interconnected biogeochemical processes in an aquifer system.</title>
        <authorList>
            <person name="Anantharaman K."/>
            <person name="Brown C.T."/>
            <person name="Hug L.A."/>
            <person name="Sharon I."/>
            <person name="Castelle C.J."/>
            <person name="Probst A.J."/>
            <person name="Thomas B.C."/>
            <person name="Singh A."/>
            <person name="Wilkins M.J."/>
            <person name="Karaoz U."/>
            <person name="Brodie E.L."/>
            <person name="Williams K.H."/>
            <person name="Hubbard S.S."/>
            <person name="Banfield J.F."/>
        </authorList>
    </citation>
    <scope>NUCLEOTIDE SEQUENCE [LARGE SCALE GENOMIC DNA]</scope>
</reference>
<dbReference type="PANTHER" id="PTHR30486">
    <property type="entry name" value="TWITCHING MOTILITY PROTEIN PILT"/>
    <property type="match status" value="1"/>
</dbReference>
<dbReference type="Pfam" id="PF00437">
    <property type="entry name" value="T2SSE"/>
    <property type="match status" value="1"/>
</dbReference>
<dbReference type="Gene3D" id="3.40.50.300">
    <property type="entry name" value="P-loop containing nucleotide triphosphate hydrolases"/>
    <property type="match status" value="1"/>
</dbReference>
<dbReference type="InterPro" id="IPR001482">
    <property type="entry name" value="T2SS/T4SS_dom"/>
</dbReference>
<sequence length="354" mass="39595">MKFSANELLEKTINQKSSDLHVTVGTPPIIRVNTRLIKLTDYQPFTVEDVEFFLGQLLTEEQKEIYSVNREIDFSFSLGKVSRFRVNAFYQRGYPSVALRIIPFQVPTLSQLNLPDILVNLCGLNQGLVLIVGPTGHGKSTTIAAMIDRINSERDAHIVTIEDPIEYVFVDNKSLIEQREMYLDTHSWEVALKSVLRQDPNVVVVGEMRDFETISSAITIAETGHLVLATLHTNSAAQTIDRIIDVFPEVQQQQVRVQLSSILEAIISQRLIPSINGGLFPATEVLLSSPAVRNLIREGKTHQIDNTISTSFDLGMLSLERSLSALILSNTIALEEGLRFTTKPDELSRLIKRG</sequence>
<dbReference type="NCBIfam" id="TIGR01420">
    <property type="entry name" value="pilT_fam"/>
    <property type="match status" value="1"/>
</dbReference>
<dbReference type="InterPro" id="IPR027417">
    <property type="entry name" value="P-loop_NTPase"/>
</dbReference>
<dbReference type="GO" id="GO:0016887">
    <property type="term" value="F:ATP hydrolysis activity"/>
    <property type="evidence" value="ECO:0007669"/>
    <property type="project" value="InterPro"/>
</dbReference>
<organism evidence="3 4">
    <name type="scientific">candidate division WWE3 bacterium RIFCSPLOWO2_01_FULL_41_18</name>
    <dbReference type="NCBI Taxonomy" id="1802625"/>
    <lineage>
        <taxon>Bacteria</taxon>
        <taxon>Katanobacteria</taxon>
    </lineage>
</organism>
<gene>
    <name evidence="3" type="ORF">A3A78_00445</name>
</gene>
<dbReference type="SUPFAM" id="SSF52540">
    <property type="entry name" value="P-loop containing nucleoside triphosphate hydrolases"/>
    <property type="match status" value="1"/>
</dbReference>